<dbReference type="SUPFAM" id="SSF103481">
    <property type="entry name" value="Multidrug resistance efflux transporter EmrE"/>
    <property type="match status" value="2"/>
</dbReference>
<gene>
    <name evidence="8" type="ORF">SCD90_12510</name>
</gene>
<name>A0ABU4RPX3_9HYPH</name>
<dbReference type="InterPro" id="IPR000620">
    <property type="entry name" value="EamA_dom"/>
</dbReference>
<feature type="transmembrane region" description="Helical" evidence="6">
    <location>
        <begin position="260"/>
        <end position="278"/>
    </location>
</feature>
<dbReference type="InterPro" id="IPR050638">
    <property type="entry name" value="AA-Vitamin_Transporters"/>
</dbReference>
<keyword evidence="9" id="KW-1185">Reference proteome</keyword>
<protein>
    <submittedName>
        <fullName evidence="8">DMT family transporter</fullName>
    </submittedName>
</protein>
<feature type="transmembrane region" description="Helical" evidence="6">
    <location>
        <begin position="228"/>
        <end position="248"/>
    </location>
</feature>
<organism evidence="8 9">
    <name type="scientific">Terrihabitans rhizophilus</name>
    <dbReference type="NCBI Taxonomy" id="3092662"/>
    <lineage>
        <taxon>Bacteria</taxon>
        <taxon>Pseudomonadati</taxon>
        <taxon>Pseudomonadota</taxon>
        <taxon>Alphaproteobacteria</taxon>
        <taxon>Hyphomicrobiales</taxon>
        <taxon>Terrihabitans</taxon>
    </lineage>
</organism>
<dbReference type="PANTHER" id="PTHR32322:SF2">
    <property type="entry name" value="EAMA DOMAIN-CONTAINING PROTEIN"/>
    <property type="match status" value="1"/>
</dbReference>
<keyword evidence="4 6" id="KW-1133">Transmembrane helix</keyword>
<feature type="transmembrane region" description="Helical" evidence="6">
    <location>
        <begin position="51"/>
        <end position="68"/>
    </location>
</feature>
<feature type="transmembrane region" description="Helical" evidence="6">
    <location>
        <begin position="137"/>
        <end position="159"/>
    </location>
</feature>
<evidence type="ECO:0000256" key="1">
    <source>
        <dbReference type="ARBA" id="ARBA00004141"/>
    </source>
</evidence>
<evidence type="ECO:0000313" key="9">
    <source>
        <dbReference type="Proteomes" id="UP001274321"/>
    </source>
</evidence>
<evidence type="ECO:0000313" key="8">
    <source>
        <dbReference type="EMBL" id="MDX6806888.1"/>
    </source>
</evidence>
<comment type="caution">
    <text evidence="8">The sequence shown here is derived from an EMBL/GenBank/DDBJ whole genome shotgun (WGS) entry which is preliminary data.</text>
</comment>
<dbReference type="Proteomes" id="UP001274321">
    <property type="component" value="Unassembled WGS sequence"/>
</dbReference>
<evidence type="ECO:0000256" key="6">
    <source>
        <dbReference type="SAM" id="Phobius"/>
    </source>
</evidence>
<proteinExistence type="inferred from homology"/>
<feature type="transmembrane region" description="Helical" evidence="6">
    <location>
        <begin position="284"/>
        <end position="303"/>
    </location>
</feature>
<dbReference type="EMBL" id="JAXAFJ010000007">
    <property type="protein sequence ID" value="MDX6806888.1"/>
    <property type="molecule type" value="Genomic_DNA"/>
</dbReference>
<keyword evidence="5 6" id="KW-0472">Membrane</keyword>
<dbReference type="Pfam" id="PF00892">
    <property type="entry name" value="EamA"/>
    <property type="match status" value="2"/>
</dbReference>
<comment type="similarity">
    <text evidence="2">Belongs to the EamA transporter family.</text>
</comment>
<evidence type="ECO:0000259" key="7">
    <source>
        <dbReference type="Pfam" id="PF00892"/>
    </source>
</evidence>
<feature type="transmembrane region" description="Helical" evidence="6">
    <location>
        <begin position="12"/>
        <end position="31"/>
    </location>
</feature>
<keyword evidence="3 6" id="KW-0812">Transmembrane</keyword>
<feature type="domain" description="EamA" evidence="7">
    <location>
        <begin position="23"/>
        <end position="152"/>
    </location>
</feature>
<dbReference type="InterPro" id="IPR037185">
    <property type="entry name" value="EmrE-like"/>
</dbReference>
<evidence type="ECO:0000256" key="2">
    <source>
        <dbReference type="ARBA" id="ARBA00007362"/>
    </source>
</evidence>
<accession>A0ABU4RPX3</accession>
<comment type="subcellular location">
    <subcellularLocation>
        <location evidence="1">Membrane</location>
        <topology evidence="1">Multi-pass membrane protein</topology>
    </subcellularLocation>
</comment>
<feature type="transmembrane region" description="Helical" evidence="6">
    <location>
        <begin position="198"/>
        <end position="216"/>
    </location>
</feature>
<reference evidence="8 9" key="1">
    <citation type="submission" date="2023-11" db="EMBL/GenBank/DDBJ databases">
        <authorList>
            <person name="Bao R."/>
        </authorList>
    </citation>
    <scope>NUCLEOTIDE SEQUENCE [LARGE SCALE GENOMIC DNA]</scope>
    <source>
        <strain evidence="8 9">PJ23</strain>
    </source>
</reference>
<feature type="transmembrane region" description="Helical" evidence="6">
    <location>
        <begin position="80"/>
        <end position="100"/>
    </location>
</feature>
<sequence length="305" mass="31772">MALPSTSSPAAPGAVLGPVDIGLGLLVVLAWSTSWIGVHLQLGSVPPEVSVTWRFLLAGLFMTGWCVIRRERLRGYTAAEHLMFALLGLTLFSVNFVLFYHAGMQLVSGMLSVVFALAAPGNVLMQAVLLKRPVAPTVVLGSVVGVAGVAALFAPEFIASGIGHASGLLLALAGTLVFCAGNFISAKLQGRGISVAPANAWGMIYGAALLGGSSLLRGLPFTVEWTSAYLGSLVYLALVASVLAFMSYLSLMSRIGPARVGYLTVLLPVFALAISSVVEGYQWSLWSLAGLAAVAAGNVLVLWRR</sequence>
<dbReference type="RefSeq" id="WP_319845010.1">
    <property type="nucleotide sequence ID" value="NZ_JAXAFJ010000007.1"/>
</dbReference>
<dbReference type="PANTHER" id="PTHR32322">
    <property type="entry name" value="INNER MEMBRANE TRANSPORTER"/>
    <property type="match status" value="1"/>
</dbReference>
<feature type="transmembrane region" description="Helical" evidence="6">
    <location>
        <begin position="106"/>
        <end position="125"/>
    </location>
</feature>
<evidence type="ECO:0000256" key="4">
    <source>
        <dbReference type="ARBA" id="ARBA00022989"/>
    </source>
</evidence>
<evidence type="ECO:0000256" key="5">
    <source>
        <dbReference type="ARBA" id="ARBA00023136"/>
    </source>
</evidence>
<feature type="transmembrane region" description="Helical" evidence="6">
    <location>
        <begin position="165"/>
        <end position="186"/>
    </location>
</feature>
<feature type="domain" description="EamA" evidence="7">
    <location>
        <begin position="166"/>
        <end position="302"/>
    </location>
</feature>
<evidence type="ECO:0000256" key="3">
    <source>
        <dbReference type="ARBA" id="ARBA00022692"/>
    </source>
</evidence>